<dbReference type="Pfam" id="PF00560">
    <property type="entry name" value="LRR_1"/>
    <property type="match status" value="3"/>
</dbReference>
<dbReference type="EMBL" id="MH176278">
    <property type="protein sequence ID" value="QAS62460.1"/>
    <property type="molecule type" value="mRNA"/>
</dbReference>
<keyword evidence="18 26" id="KW-0675">Receptor</keyword>
<dbReference type="InterPro" id="IPR003591">
    <property type="entry name" value="Leu-rich_rpt_typical-subtyp"/>
</dbReference>
<evidence type="ECO:0000256" key="12">
    <source>
        <dbReference type="ARBA" id="ARBA00022737"/>
    </source>
</evidence>
<dbReference type="GO" id="GO:0005524">
    <property type="term" value="F:ATP binding"/>
    <property type="evidence" value="ECO:0007669"/>
    <property type="project" value="UniProtKB-UniRule"/>
</dbReference>
<evidence type="ECO:0000256" key="17">
    <source>
        <dbReference type="ARBA" id="ARBA00023136"/>
    </source>
</evidence>
<comment type="similarity">
    <text evidence="3">Belongs to the protein kinase superfamily. Ser/Thr protein kinase family.</text>
</comment>
<dbReference type="SMART" id="SM00220">
    <property type="entry name" value="S_TKc"/>
    <property type="match status" value="1"/>
</dbReference>
<evidence type="ECO:0000256" key="13">
    <source>
        <dbReference type="ARBA" id="ARBA00022741"/>
    </source>
</evidence>
<dbReference type="InterPro" id="IPR032675">
    <property type="entry name" value="LRR_dom_sf"/>
</dbReference>
<dbReference type="FunFam" id="3.80.10.10:FF:000095">
    <property type="entry name" value="LRR receptor-like serine/threonine-protein kinase GSO1"/>
    <property type="match status" value="1"/>
</dbReference>
<dbReference type="FunFam" id="3.30.200.20:FF:000432">
    <property type="entry name" value="LRR receptor-like serine/threonine-protein kinase EFR"/>
    <property type="match status" value="1"/>
</dbReference>
<evidence type="ECO:0000256" key="5">
    <source>
        <dbReference type="ARBA" id="ARBA00022475"/>
    </source>
</evidence>
<dbReference type="PANTHER" id="PTHR48053:SF162">
    <property type="entry name" value="LRR RECEPTOR-LIKE KINASE"/>
    <property type="match status" value="1"/>
</dbReference>
<dbReference type="Pfam" id="PF08263">
    <property type="entry name" value="LRRNT_2"/>
    <property type="match status" value="1"/>
</dbReference>
<feature type="transmembrane region" description="Helical" evidence="23">
    <location>
        <begin position="694"/>
        <end position="716"/>
    </location>
</feature>
<dbReference type="Gene3D" id="1.10.510.10">
    <property type="entry name" value="Transferase(Phosphotransferase) domain 1"/>
    <property type="match status" value="1"/>
</dbReference>
<dbReference type="InterPro" id="IPR051716">
    <property type="entry name" value="Plant_RL_S/T_kinase"/>
</dbReference>
<keyword evidence="15 22" id="KW-0067">ATP-binding</keyword>
<keyword evidence="16 23" id="KW-1133">Transmembrane helix</keyword>
<evidence type="ECO:0000256" key="3">
    <source>
        <dbReference type="ARBA" id="ARBA00008684"/>
    </source>
</evidence>
<feature type="signal peptide" evidence="24">
    <location>
        <begin position="1"/>
        <end position="22"/>
    </location>
</feature>
<feature type="chain" id="PRO_5019093249" description="non-specific serine/threonine protein kinase" evidence="24">
    <location>
        <begin position="23"/>
        <end position="1063"/>
    </location>
</feature>
<dbReference type="PROSITE" id="PS00108">
    <property type="entry name" value="PROTEIN_KINASE_ST"/>
    <property type="match status" value="1"/>
</dbReference>
<dbReference type="PRINTS" id="PR00019">
    <property type="entry name" value="LEURICHRPT"/>
</dbReference>
<dbReference type="SUPFAM" id="SSF52058">
    <property type="entry name" value="L domain-like"/>
    <property type="match status" value="1"/>
</dbReference>
<evidence type="ECO:0000256" key="16">
    <source>
        <dbReference type="ARBA" id="ARBA00022989"/>
    </source>
</evidence>
<feature type="domain" description="Protein kinase" evidence="25">
    <location>
        <begin position="750"/>
        <end position="1062"/>
    </location>
</feature>
<dbReference type="InterPro" id="IPR011009">
    <property type="entry name" value="Kinase-like_dom_sf"/>
</dbReference>
<reference evidence="26" key="1">
    <citation type="submission" date="2018-04" db="EMBL/GenBank/DDBJ databases">
        <title>Genome-wide analysis of LRR-RLK.</title>
        <authorList>
            <person name="Liu M."/>
        </authorList>
    </citation>
    <scope>NUCLEOTIDE SEQUENCE</scope>
</reference>
<evidence type="ECO:0000256" key="22">
    <source>
        <dbReference type="PROSITE-ProRule" id="PRU10141"/>
    </source>
</evidence>
<dbReference type="SUPFAM" id="SSF56112">
    <property type="entry name" value="Protein kinase-like (PK-like)"/>
    <property type="match status" value="1"/>
</dbReference>
<evidence type="ECO:0000256" key="9">
    <source>
        <dbReference type="ARBA" id="ARBA00022679"/>
    </source>
</evidence>
<keyword evidence="14 26" id="KW-0418">Kinase</keyword>
<keyword evidence="5" id="KW-1003">Cell membrane</keyword>
<comment type="catalytic activity">
    <reaction evidence="21">
        <text>L-seryl-[protein] + ATP = O-phospho-L-seryl-[protein] + ADP + H(+)</text>
        <dbReference type="Rhea" id="RHEA:17989"/>
        <dbReference type="Rhea" id="RHEA-COMP:9863"/>
        <dbReference type="Rhea" id="RHEA-COMP:11604"/>
        <dbReference type="ChEBI" id="CHEBI:15378"/>
        <dbReference type="ChEBI" id="CHEBI:29999"/>
        <dbReference type="ChEBI" id="CHEBI:30616"/>
        <dbReference type="ChEBI" id="CHEBI:83421"/>
        <dbReference type="ChEBI" id="CHEBI:456216"/>
        <dbReference type="EC" id="2.7.11.1"/>
    </reaction>
</comment>
<keyword evidence="9" id="KW-0808">Transferase</keyword>
<dbReference type="Pfam" id="PF00069">
    <property type="entry name" value="Pkinase"/>
    <property type="match status" value="1"/>
</dbReference>
<dbReference type="GO" id="GO:0004674">
    <property type="term" value="F:protein serine/threonine kinase activity"/>
    <property type="evidence" value="ECO:0007669"/>
    <property type="project" value="UniProtKB-KW"/>
</dbReference>
<dbReference type="FunFam" id="3.80.10.10:FF:000041">
    <property type="entry name" value="LRR receptor-like serine/threonine-protein kinase ERECTA"/>
    <property type="match status" value="1"/>
</dbReference>
<keyword evidence="10 23" id="KW-0812">Transmembrane</keyword>
<evidence type="ECO:0000256" key="11">
    <source>
        <dbReference type="ARBA" id="ARBA00022729"/>
    </source>
</evidence>
<evidence type="ECO:0000256" key="15">
    <source>
        <dbReference type="ARBA" id="ARBA00022840"/>
    </source>
</evidence>
<dbReference type="PROSITE" id="PS50011">
    <property type="entry name" value="PROTEIN_KINASE_DOM"/>
    <property type="match status" value="1"/>
</dbReference>
<evidence type="ECO:0000256" key="20">
    <source>
        <dbReference type="ARBA" id="ARBA00047899"/>
    </source>
</evidence>
<dbReference type="SUPFAM" id="SSF52047">
    <property type="entry name" value="RNI-like"/>
    <property type="match status" value="1"/>
</dbReference>
<keyword evidence="13 22" id="KW-0547">Nucleotide-binding</keyword>
<evidence type="ECO:0000256" key="23">
    <source>
        <dbReference type="SAM" id="Phobius"/>
    </source>
</evidence>
<dbReference type="FunFam" id="3.80.10.10:FF:000288">
    <property type="entry name" value="LRR receptor-like serine/threonine-protein kinase EFR"/>
    <property type="match status" value="1"/>
</dbReference>
<evidence type="ECO:0000256" key="14">
    <source>
        <dbReference type="ARBA" id="ARBA00022777"/>
    </source>
</evidence>
<evidence type="ECO:0000256" key="6">
    <source>
        <dbReference type="ARBA" id="ARBA00022527"/>
    </source>
</evidence>
<keyword evidence="6" id="KW-0723">Serine/threonine-protein kinase</keyword>
<keyword evidence="17 23" id="KW-0472">Membrane</keyword>
<evidence type="ECO:0000313" key="26">
    <source>
        <dbReference type="EMBL" id="QAS62460.1"/>
    </source>
</evidence>
<keyword evidence="8" id="KW-0433">Leucine-rich repeat</keyword>
<comment type="subcellular location">
    <subcellularLocation>
        <location evidence="1">Cell membrane</location>
        <topology evidence="1">Single-pass membrane protein</topology>
    </subcellularLocation>
    <subcellularLocation>
        <location evidence="2">Membrane</location>
        <topology evidence="2">Single-pass type I membrane protein</topology>
    </subcellularLocation>
</comment>
<evidence type="ECO:0000256" key="7">
    <source>
        <dbReference type="ARBA" id="ARBA00022553"/>
    </source>
</evidence>
<dbReference type="InterPro" id="IPR008271">
    <property type="entry name" value="Ser/Thr_kinase_AS"/>
</dbReference>
<proteinExistence type="evidence at transcript level"/>
<dbReference type="CDD" id="cd14066">
    <property type="entry name" value="STKc_IRAK"/>
    <property type="match status" value="1"/>
</dbReference>
<dbReference type="InterPro" id="IPR055414">
    <property type="entry name" value="LRR_R13L4/SHOC2-like"/>
</dbReference>
<comment type="catalytic activity">
    <reaction evidence="20">
        <text>L-threonyl-[protein] + ATP = O-phospho-L-threonyl-[protein] + ADP + H(+)</text>
        <dbReference type="Rhea" id="RHEA:46608"/>
        <dbReference type="Rhea" id="RHEA-COMP:11060"/>
        <dbReference type="Rhea" id="RHEA-COMP:11605"/>
        <dbReference type="ChEBI" id="CHEBI:15378"/>
        <dbReference type="ChEBI" id="CHEBI:30013"/>
        <dbReference type="ChEBI" id="CHEBI:30616"/>
        <dbReference type="ChEBI" id="CHEBI:61977"/>
        <dbReference type="ChEBI" id="CHEBI:456216"/>
        <dbReference type="EC" id="2.7.11.1"/>
    </reaction>
</comment>
<protein>
    <recommendedName>
        <fullName evidence="4">non-specific serine/threonine protein kinase</fullName>
        <ecNumber evidence="4">2.7.11.1</ecNumber>
    </recommendedName>
</protein>
<evidence type="ECO:0000256" key="21">
    <source>
        <dbReference type="ARBA" id="ARBA00048679"/>
    </source>
</evidence>
<dbReference type="Gene3D" id="3.30.200.20">
    <property type="entry name" value="Phosphorylase Kinase, domain 1"/>
    <property type="match status" value="1"/>
</dbReference>
<evidence type="ECO:0000256" key="1">
    <source>
        <dbReference type="ARBA" id="ARBA00004162"/>
    </source>
</evidence>
<evidence type="ECO:0000256" key="24">
    <source>
        <dbReference type="SAM" id="SignalP"/>
    </source>
</evidence>
<sequence>MNSMFSLVHVFIALSLISAASSASSAAEQNMHHDRTALLALKDEFIAGGTPLENTALNSWNRSLHVCQWQGVTCGKRHMRVTAIELVQQQLKGFLSPSIGNLTFLRNLVLTNNSLHGEIPAQIGRLRRLQYLNLRQNFFNGEIPVEMSNCTNLVKLVFTSNNLVGRIPPQFTSLSKLTYFSAARNSLNGEMPNVFRNFSYLTDLVLHVNNFHGQIGDSLHGLSSLRILSLWSNNFHGTITPLYNMSSLETLDISSNQFIGRLEQDLNKCFPKLTSLSLSTNRFSGTITPLYNLSSLEKLDISINKFTGVLKQDMDIAFPKLVFFSIMDNSFIGRIPESLSNMSGLAVIQMNKNNFTGSVPDRLGKLQNLMVLHLAENNLGGDLSFIDSITGCRKLEWLILSENRFGGSLPESIANFSTQLDTLAIDGNYITGNIPEGISDLSGLTSLVFSSNLFTGTIPNSIGKLTKLSILHLYENNLDGEIPSSVGNLENLIELNLLGNSLTGAVPATLGRCTKMEIMDISRNRFSCELPNVFFTSFPNLRGCDMSGNSFTGKFPSMFVKLSNLLFLAASFNNFTGEIPTQIGELLALEALGMAGNYFEGNIPPLLGNLKSLKVLDLSSNRLSGVIPKELADITTLQNLNLSFNRLSGEVPMFKNVSAIITVTGNDGLCGGNQELHLQPCLHRKASKPFSKKVVIFITVSVASCSVLLLLVCIVLKCRIRNPTRAGDDGLADGYRRVTYGELFKATDGFSEPNLIGSGNFGKVYRGTLNRDEELIAVKVLDSTKHGAMRSFKSECKILKRIRHRNLLRIITSCSSLDNKGNEFMALVFDFMSNGNLDNWLHLTDGQPPERGVLNLAKRIEIGIEVGCALDYLHNYGETPIVHCDLKPSNVLLDDDMVAHVGDFGLAKLLPGFTEILSGGESLSAAVKGTVGYIAPEYGMGAEISPKGDIYSYGIVLLELITGKRPTDDMFNNDVSLRSFAERGIQDHNVEEIVDQCLMNEVCDAIATRRNPERMKSELLNILISFIEVGISCSAESSNDRMDIQSAVRRLKKIDEKYDSLLA</sequence>
<evidence type="ECO:0000256" key="4">
    <source>
        <dbReference type="ARBA" id="ARBA00012513"/>
    </source>
</evidence>
<feature type="binding site" evidence="22">
    <location>
        <position position="779"/>
    </location>
    <ligand>
        <name>ATP</name>
        <dbReference type="ChEBI" id="CHEBI:30616"/>
    </ligand>
</feature>
<keyword evidence="11 24" id="KW-0732">Signal</keyword>
<dbReference type="PANTHER" id="PTHR48053">
    <property type="entry name" value="LEUCINE RICH REPEAT FAMILY PROTEIN, EXPRESSED"/>
    <property type="match status" value="1"/>
</dbReference>
<evidence type="ECO:0000256" key="19">
    <source>
        <dbReference type="ARBA" id="ARBA00023180"/>
    </source>
</evidence>
<dbReference type="InterPro" id="IPR017441">
    <property type="entry name" value="Protein_kinase_ATP_BS"/>
</dbReference>
<keyword evidence="7" id="KW-0597">Phosphoprotein</keyword>
<accession>A0A410N678</accession>
<evidence type="ECO:0000259" key="25">
    <source>
        <dbReference type="PROSITE" id="PS50011"/>
    </source>
</evidence>
<dbReference type="Gene3D" id="3.80.10.10">
    <property type="entry name" value="Ribonuclease Inhibitor"/>
    <property type="match status" value="3"/>
</dbReference>
<dbReference type="AlphaFoldDB" id="A0A410N678"/>
<keyword evidence="19" id="KW-0325">Glycoprotein</keyword>
<dbReference type="PROSITE" id="PS00107">
    <property type="entry name" value="PROTEIN_KINASE_ATP"/>
    <property type="match status" value="1"/>
</dbReference>
<evidence type="ECO:0000256" key="10">
    <source>
        <dbReference type="ARBA" id="ARBA00022692"/>
    </source>
</evidence>
<evidence type="ECO:0000256" key="2">
    <source>
        <dbReference type="ARBA" id="ARBA00004479"/>
    </source>
</evidence>
<keyword evidence="12" id="KW-0677">Repeat</keyword>
<organism evidence="26">
    <name type="scientific">Sedum alfredii</name>
    <dbReference type="NCBI Taxonomy" id="439688"/>
    <lineage>
        <taxon>Eukaryota</taxon>
        <taxon>Viridiplantae</taxon>
        <taxon>Streptophyta</taxon>
        <taxon>Embryophyta</taxon>
        <taxon>Tracheophyta</taxon>
        <taxon>Spermatophyta</taxon>
        <taxon>Magnoliopsida</taxon>
        <taxon>eudicotyledons</taxon>
        <taxon>Gunneridae</taxon>
        <taxon>Pentapetalae</taxon>
        <taxon>Saxifragales</taxon>
        <taxon>Crassulaceae</taxon>
        <taxon>Sedum</taxon>
    </lineage>
</organism>
<dbReference type="InterPro" id="IPR000719">
    <property type="entry name" value="Prot_kinase_dom"/>
</dbReference>
<dbReference type="InterPro" id="IPR013210">
    <property type="entry name" value="LRR_N_plant-typ"/>
</dbReference>
<dbReference type="GO" id="GO:0005886">
    <property type="term" value="C:plasma membrane"/>
    <property type="evidence" value="ECO:0007669"/>
    <property type="project" value="UniProtKB-SubCell"/>
</dbReference>
<name>A0A410N678_9MAGN</name>
<dbReference type="SMART" id="SM00369">
    <property type="entry name" value="LRR_TYP"/>
    <property type="match status" value="4"/>
</dbReference>
<evidence type="ECO:0000256" key="18">
    <source>
        <dbReference type="ARBA" id="ARBA00023170"/>
    </source>
</evidence>
<dbReference type="Pfam" id="PF23598">
    <property type="entry name" value="LRR_14"/>
    <property type="match status" value="1"/>
</dbReference>
<dbReference type="EC" id="2.7.11.1" evidence="4"/>
<dbReference type="Pfam" id="PF13855">
    <property type="entry name" value="LRR_8"/>
    <property type="match status" value="1"/>
</dbReference>
<dbReference type="InterPro" id="IPR001611">
    <property type="entry name" value="Leu-rich_rpt"/>
</dbReference>
<evidence type="ECO:0000256" key="8">
    <source>
        <dbReference type="ARBA" id="ARBA00022614"/>
    </source>
</evidence>
<dbReference type="FunFam" id="1.10.510.10:FF:000358">
    <property type="entry name" value="Putative leucine-rich repeat receptor-like serine/threonine-protein kinase"/>
    <property type="match status" value="1"/>
</dbReference>